<sequence>MHLRHTLLPVVSALLVGLSFDARSSESIAAEMEAKALLEGFKAKLMEVAFEKGAVVKGLSYIDEKGALHQSTLYRAKQSVNGIQIQTFIDEMRAGADQSWGSVGIEDVCGVWSMANSAPLPRSVSLSINSPGIRTEGASLRHVIAPVEELVASSMQAALIERGMRVVRASESELIDVSASQYQKVLLRAPSGHSADYRVSVSVAISPNSWGSRMYQGARRSFSGGLSELFNQQLRPTPPKYEYTIEIVFADVIRSTDLVRQQVYLASTPTVSYESGEVAVDTNLTSKLRRTLAEIDRALDASQCLPRVFHVKNYGQDEFQVQGGREDGVNEGDWLLVGQRELLIDGQLNSINFESLYLARVKSVKSGVAVAELLSPPASKTLLKDKGVAGDIFATLL</sequence>
<protein>
    <recommendedName>
        <fullName evidence="3">Flagellar assembly T-like protein</fullName>
    </recommendedName>
</protein>
<dbReference type="STRING" id="2518989.IMCC3088_1511"/>
<dbReference type="EMBL" id="AEIG01000039">
    <property type="protein sequence ID" value="EGG29626.1"/>
    <property type="molecule type" value="Genomic_DNA"/>
</dbReference>
<proteinExistence type="predicted"/>
<dbReference type="AlphaFoldDB" id="F3L221"/>
<evidence type="ECO:0000313" key="2">
    <source>
        <dbReference type="Proteomes" id="UP000005615"/>
    </source>
</evidence>
<comment type="caution">
    <text evidence="1">The sequence shown here is derived from an EMBL/GenBank/DDBJ whole genome shotgun (WGS) entry which is preliminary data.</text>
</comment>
<evidence type="ECO:0000313" key="1">
    <source>
        <dbReference type="EMBL" id="EGG29626.1"/>
    </source>
</evidence>
<gene>
    <name evidence="1" type="ORF">IMCC3088_1511</name>
</gene>
<dbReference type="Proteomes" id="UP000005615">
    <property type="component" value="Unassembled WGS sequence"/>
</dbReference>
<name>F3L221_9GAMM</name>
<organism evidence="1 2">
    <name type="scientific">Aequoribacter fuscus</name>
    <dbReference type="NCBI Taxonomy" id="2518989"/>
    <lineage>
        <taxon>Bacteria</taxon>
        <taxon>Pseudomonadati</taxon>
        <taxon>Pseudomonadota</taxon>
        <taxon>Gammaproteobacteria</taxon>
        <taxon>Cellvibrionales</taxon>
        <taxon>Halieaceae</taxon>
        <taxon>Aequoribacter</taxon>
    </lineage>
</organism>
<accession>F3L221</accession>
<keyword evidence="2" id="KW-1185">Reference proteome</keyword>
<evidence type="ECO:0008006" key="3">
    <source>
        <dbReference type="Google" id="ProtNLM"/>
    </source>
</evidence>
<reference evidence="1 2" key="1">
    <citation type="journal article" date="2011" name="J. Bacteriol.">
        <title>Genome sequence of strain IMCC3088, a proteorhodopsin-containing marine bacterium belonging to the OM60/NOR5 clade.</title>
        <authorList>
            <person name="Jang Y."/>
            <person name="Oh H.M."/>
            <person name="Kang I."/>
            <person name="Lee K."/>
            <person name="Yang S.J."/>
            <person name="Cho J.C."/>
        </authorList>
    </citation>
    <scope>NUCLEOTIDE SEQUENCE [LARGE SCALE GENOMIC DNA]</scope>
    <source>
        <strain evidence="1 2">IMCC3088</strain>
    </source>
</reference>